<dbReference type="AlphaFoldDB" id="A0AAN0M3V4"/>
<keyword evidence="1" id="KW-0472">Membrane</keyword>
<dbReference type="Proteomes" id="UP001451782">
    <property type="component" value="Chromosome"/>
</dbReference>
<organism evidence="2 3">
    <name type="scientific">Yoonia algicola</name>
    <dbReference type="NCBI Taxonomy" id="3137368"/>
    <lineage>
        <taxon>Bacteria</taxon>
        <taxon>Pseudomonadati</taxon>
        <taxon>Pseudomonadota</taxon>
        <taxon>Alphaproteobacteria</taxon>
        <taxon>Rhodobacterales</taxon>
        <taxon>Paracoccaceae</taxon>
        <taxon>Yoonia</taxon>
    </lineage>
</organism>
<proteinExistence type="predicted"/>
<sequence>MFTRFADKFYLTHGQRSYALGCAAIVVLTALVTVLVMMGLDAPYTLQLSATNYTYWVIFAGALSGGVGLFIARGWMGALGALGFARAIVGSIIIAIVASVVAGTLTVPVGGTIYAPLLTVSAFMAKPWLAAVWFGGTLGGHYLMSSLAAERSDGEVYTPERRLATEELSALSRANLYRRN</sequence>
<evidence type="ECO:0000313" key="2">
    <source>
        <dbReference type="EMBL" id="WZU64153.1"/>
    </source>
</evidence>
<protein>
    <submittedName>
        <fullName evidence="2">Uncharacterized protein</fullName>
    </submittedName>
</protein>
<feature type="transmembrane region" description="Helical" evidence="1">
    <location>
        <begin position="84"/>
        <end position="107"/>
    </location>
</feature>
<name>A0AAN0M3V4_9RHOB</name>
<keyword evidence="3" id="KW-1185">Reference proteome</keyword>
<evidence type="ECO:0000313" key="3">
    <source>
        <dbReference type="Proteomes" id="UP001451782"/>
    </source>
</evidence>
<accession>A0AAN0M3V4</accession>
<feature type="transmembrane region" description="Helical" evidence="1">
    <location>
        <begin position="52"/>
        <end position="72"/>
    </location>
</feature>
<dbReference type="KEGG" id="yag:AABB28_02245"/>
<keyword evidence="1" id="KW-0812">Transmembrane</keyword>
<dbReference type="RefSeq" id="WP_342070520.1">
    <property type="nucleotide sequence ID" value="NZ_CP151762.1"/>
</dbReference>
<reference evidence="2 3" key="1">
    <citation type="submission" date="2024-04" db="EMBL/GenBank/DDBJ databases">
        <title>Phylogenomic analyses of a clade within the roseobacter group suggest taxonomic reassignments of species of the genera Aestuariivita, Citreicella, Loktanella, Nautella, Pelagibaca, Ruegeria, Thalassobius, Thiobacimonas and Tropicibacter, and the proposal o.</title>
        <authorList>
            <person name="Jeon C.O."/>
        </authorList>
    </citation>
    <scope>NUCLEOTIDE SEQUENCE [LARGE SCALE GENOMIC DNA]</scope>
    <source>
        <strain evidence="2 3">G8-12</strain>
    </source>
</reference>
<feature type="transmembrane region" description="Helical" evidence="1">
    <location>
        <begin position="113"/>
        <end position="134"/>
    </location>
</feature>
<gene>
    <name evidence="2" type="ORF">AABB28_02245</name>
</gene>
<keyword evidence="1" id="KW-1133">Transmembrane helix</keyword>
<feature type="transmembrane region" description="Helical" evidence="1">
    <location>
        <begin position="18"/>
        <end position="40"/>
    </location>
</feature>
<dbReference type="EMBL" id="CP151762">
    <property type="protein sequence ID" value="WZU64153.1"/>
    <property type="molecule type" value="Genomic_DNA"/>
</dbReference>
<evidence type="ECO:0000256" key="1">
    <source>
        <dbReference type="SAM" id="Phobius"/>
    </source>
</evidence>